<dbReference type="InterPro" id="IPR000601">
    <property type="entry name" value="PKD_dom"/>
</dbReference>
<keyword evidence="1" id="KW-1133">Transmembrane helix</keyword>
<name>A0A975J0N8_9BACT</name>
<dbReference type="InterPro" id="IPR035986">
    <property type="entry name" value="PKD_dom_sf"/>
</dbReference>
<dbReference type="Gene3D" id="3.40.390.10">
    <property type="entry name" value="Collagenase (Catalytic Domain)"/>
    <property type="match status" value="1"/>
</dbReference>
<dbReference type="SMART" id="SM00089">
    <property type="entry name" value="PKD"/>
    <property type="match status" value="2"/>
</dbReference>
<dbReference type="Pfam" id="PF05548">
    <property type="entry name" value="Peptidase_M11"/>
    <property type="match status" value="1"/>
</dbReference>
<feature type="transmembrane region" description="Helical" evidence="1">
    <location>
        <begin position="7"/>
        <end position="23"/>
    </location>
</feature>
<dbReference type="GO" id="GO:0008237">
    <property type="term" value="F:metallopeptidase activity"/>
    <property type="evidence" value="ECO:0007669"/>
    <property type="project" value="InterPro"/>
</dbReference>
<evidence type="ECO:0000259" key="2">
    <source>
        <dbReference type="PROSITE" id="PS50093"/>
    </source>
</evidence>
<dbReference type="PROSITE" id="PS50093">
    <property type="entry name" value="PKD"/>
    <property type="match status" value="2"/>
</dbReference>
<proteinExistence type="predicted"/>
<keyword evidence="1" id="KW-0472">Membrane</keyword>
<dbReference type="InterPro" id="IPR024079">
    <property type="entry name" value="MetalloPept_cat_dom_sf"/>
</dbReference>
<dbReference type="Pfam" id="PF18911">
    <property type="entry name" value="PKD_4"/>
    <property type="match status" value="2"/>
</dbReference>
<keyword evidence="1" id="KW-0812">Transmembrane</keyword>
<dbReference type="SUPFAM" id="SSF49299">
    <property type="entry name" value="PKD domain"/>
    <property type="match status" value="2"/>
</dbReference>
<keyword evidence="4" id="KW-1185">Reference proteome</keyword>
<dbReference type="InterPro" id="IPR036278">
    <property type="entry name" value="Sialidase_sf"/>
</dbReference>
<accession>A0A975J0N8</accession>
<dbReference type="SUPFAM" id="SSF50939">
    <property type="entry name" value="Sialidases"/>
    <property type="match status" value="2"/>
</dbReference>
<organism evidence="3 4">
    <name type="scientific">Luteolibacter ambystomatis</name>
    <dbReference type="NCBI Taxonomy" id="2824561"/>
    <lineage>
        <taxon>Bacteria</taxon>
        <taxon>Pseudomonadati</taxon>
        <taxon>Verrucomicrobiota</taxon>
        <taxon>Verrucomicrobiia</taxon>
        <taxon>Verrucomicrobiales</taxon>
        <taxon>Verrucomicrobiaceae</taxon>
        <taxon>Luteolibacter</taxon>
    </lineage>
</organism>
<gene>
    <name evidence="3" type="ORF">KBB96_02975</name>
</gene>
<evidence type="ECO:0000313" key="3">
    <source>
        <dbReference type="EMBL" id="QUE51861.1"/>
    </source>
</evidence>
<reference evidence="3" key="1">
    <citation type="submission" date="2021-04" db="EMBL/GenBank/DDBJ databases">
        <title>Luteolibacter sp. 32A isolated from the skin of an Anderson's salamander (Ambystoma andersonii).</title>
        <authorList>
            <person name="Spergser J."/>
            <person name="Busse H.-J."/>
        </authorList>
    </citation>
    <scope>NUCLEOTIDE SEQUENCE</scope>
    <source>
        <strain evidence="3">32A</strain>
    </source>
</reference>
<sequence length="1604" mass="168201">MKQTRGIVVIGVLSALAVGWLLWKKLPPASNDRVTAAAAGTNGAATPTPDESSRSQTAAKALANMAEADARLKNGIANRLIKGDHSPEALGAMKEAAGPRRVLMQQLIRLNPEAALQHALSFSEYATLPQEIQALVERPFTAPAKVEVYPVCGDSGTLPPGTPDAIRSLTFEDGSRASLWVYGQRVEMMSKDHAPLTGIILDGDAAVYDHALIPVNAADLAALGMSAPRSSVVTGALTNGTTTAIAGGKVFSFSDLAELEETNRRLSALDHKPDPHISSAILLETSFQPSAGQDPGLSLYQSIANAQANSTWTETVKRIFMIRVDTSDVPGAPFTQAQVADPFSGSVKSAVEEFSYGKTSLTIGVSANVYRLPQTTATYKATNNNGGLLLDARNTFRSTKSGADSAINIGPAGDAGGFGDYDIVGVVFAEYNLSSGGVHYAGLAGGTNMWLQNSVSSSVITHELGHNYGLGHSNRWDTTDGSIAGPGSSTEYGDIYDVMGGGSVPVDHFGAGQKSKLNWLTTADWTNATTSQNVRLYGIDRATSILNPRGVRMTKVATPGSEQYYWLTYRPRRTNNPSMTHGLHLAWVHGTHDLLDTKPATSTDVSDAALTVGRTYSDTTANIHVTPLATGGTVPNEYIDLRVNIGPFPGNAAPTASSITGNATVAARTANAYSVSASDSNGDTLAYAWDTKDNVYRNSNSSQTLNWTIGGTYTVDCTVSDMKGGTAVVSKTVTVTDPLLTWTSSAFPGTTNPVVGIAWGEHRFVAFGYFGTPYFSWDGVTWNTGAGSTNVTDGACHPAYGAGVFVAAGDGSGAGVDAGFSWSEDGRAWQASAFPATASRIEEVAYGTPGFLAVTGGGHAFLSTDGKTWTRHSVAGAPTFNHVAWEGSVWVASTSSDRKVLTSPDGITWTPRLDAGIDVDGLTGANGRSFITGWYGGIRYSDDDGVTWAPAGLPSATRWSTNTIRKAHDGTLVCTAQAMDESGAPSTILVSQDNGSTWARPTTNQAAGDDWDMAFGDGRFVVVQSGGIARYADPIDVPNHAPTGAAATLPSPATARSVMEFTASATDADADPLTYVWDFGVSYPLSEGASIFKSLPAGGTYPITLRVYDGRSGPVTVAQNLVVTDPLSNWTQRTITPGAGVSGYAGDLQTVAVGGGRIVAAGSLFSGAFKGPIAVSTDGGATWTGYQLGLNTDLYGMLHDGTRFVGCGQQYGFDGTAGWRSYIATSTDGIAWTQRFFANNGMEQKAVAWNGNAGSPVYVSCGNNGSLYRSTDSITWTAVATTSFLPSAAALGAVTYGNGYFLMTSTYNTGTAQRVFRSTDGLSWTDVSASSGVTDTNNAGTEAAFLNNRFLICGSGIYTTSSSLLRTSVDNGLTFTSNRTAKEVIEGFAYGSNLYFAAGRDQSVNGGAFETNLVSQDAINWYALTSPTSNRRRAAASSGGTFLTVGDALSIWQSDIVPVAGSYSQWVINYYPSGSSGNADPDQDGLQNFIEYGFNLNPNSNSPVSPNLPKAGATLSGRRGCAFTLPDPTPGDGVYRVMMSADLIQWTPIARKVGTANWQWLAPGTSRIETDSPSGGSRAVRCGVPDAQAGNSRMFLRVTVEVPQ</sequence>
<dbReference type="EMBL" id="CP073100">
    <property type="protein sequence ID" value="QUE51861.1"/>
    <property type="molecule type" value="Genomic_DNA"/>
</dbReference>
<dbReference type="Gene3D" id="2.60.40.10">
    <property type="entry name" value="Immunoglobulins"/>
    <property type="match status" value="2"/>
</dbReference>
<dbReference type="CDD" id="cd15482">
    <property type="entry name" value="Sialidase_non-viral"/>
    <property type="match status" value="2"/>
</dbReference>
<dbReference type="SUPFAM" id="SSF55486">
    <property type="entry name" value="Metalloproteases ('zincins'), catalytic domain"/>
    <property type="match status" value="1"/>
</dbReference>
<evidence type="ECO:0000313" key="4">
    <source>
        <dbReference type="Proteomes" id="UP000676169"/>
    </source>
</evidence>
<protein>
    <recommendedName>
        <fullName evidence="2">PKD domain-containing protein</fullName>
    </recommendedName>
</protein>
<dbReference type="InterPro" id="IPR013783">
    <property type="entry name" value="Ig-like_fold"/>
</dbReference>
<dbReference type="Proteomes" id="UP000676169">
    <property type="component" value="Chromosome"/>
</dbReference>
<dbReference type="InterPro" id="IPR022409">
    <property type="entry name" value="PKD/Chitinase_dom"/>
</dbReference>
<feature type="domain" description="PKD" evidence="2">
    <location>
        <begin position="678"/>
        <end position="736"/>
    </location>
</feature>
<evidence type="ECO:0000256" key="1">
    <source>
        <dbReference type="SAM" id="Phobius"/>
    </source>
</evidence>
<feature type="domain" description="PKD" evidence="2">
    <location>
        <begin position="1042"/>
        <end position="1124"/>
    </location>
</feature>
<dbReference type="InterPro" id="IPR008752">
    <property type="entry name" value="Peptidase_M11"/>
</dbReference>
<dbReference type="KEGG" id="lamb:KBB96_02975"/>
<dbReference type="RefSeq" id="WP_211632084.1">
    <property type="nucleotide sequence ID" value="NZ_CP073100.1"/>
</dbReference>